<gene>
    <name evidence="3" type="primary">LOC131801711</name>
</gene>
<proteinExistence type="predicted"/>
<evidence type="ECO:0000313" key="2">
    <source>
        <dbReference type="Proteomes" id="UP001652621"/>
    </source>
</evidence>
<keyword evidence="2" id="KW-1185">Reference proteome</keyword>
<protein>
    <submittedName>
        <fullName evidence="3">Uncharacterized protein LOC131801711 isoform X3</fullName>
    </submittedName>
</protein>
<evidence type="ECO:0000313" key="3">
    <source>
        <dbReference type="RefSeq" id="XP_058976628.1"/>
    </source>
</evidence>
<evidence type="ECO:0000256" key="1">
    <source>
        <dbReference type="SAM" id="Phobius"/>
    </source>
</evidence>
<keyword evidence="1" id="KW-1133">Transmembrane helix</keyword>
<dbReference type="GeneID" id="131801711"/>
<sequence length="138" mass="15497">MLPLRDDVLDRMGKMIGYTQVYLFTILLMYICYTFRMSACALPSDAQSNVCLGTVVLTLIMLALAITLAVGISLVAPIKIYPALAHNVHRNGCCHHHLFDHLWKHFSYHYGRTSVISGYSVLVSLTQAVPTISYRARH</sequence>
<keyword evidence="1" id="KW-0812">Transmembrane</keyword>
<accession>A0ABM3USV6</accession>
<feature type="transmembrane region" description="Helical" evidence="1">
    <location>
        <begin position="21"/>
        <end position="44"/>
    </location>
</feature>
<name>A0ABM3USV6_MUSDO</name>
<dbReference type="Proteomes" id="UP001652621">
    <property type="component" value="Unplaced"/>
</dbReference>
<organism evidence="2 3">
    <name type="scientific">Musca domestica</name>
    <name type="common">House fly</name>
    <dbReference type="NCBI Taxonomy" id="7370"/>
    <lineage>
        <taxon>Eukaryota</taxon>
        <taxon>Metazoa</taxon>
        <taxon>Ecdysozoa</taxon>
        <taxon>Arthropoda</taxon>
        <taxon>Hexapoda</taxon>
        <taxon>Insecta</taxon>
        <taxon>Pterygota</taxon>
        <taxon>Neoptera</taxon>
        <taxon>Endopterygota</taxon>
        <taxon>Diptera</taxon>
        <taxon>Brachycera</taxon>
        <taxon>Muscomorpha</taxon>
        <taxon>Muscoidea</taxon>
        <taxon>Muscidae</taxon>
        <taxon>Musca</taxon>
    </lineage>
</organism>
<dbReference type="RefSeq" id="XP_058976628.1">
    <property type="nucleotide sequence ID" value="XM_059120645.1"/>
</dbReference>
<feature type="transmembrane region" description="Helical" evidence="1">
    <location>
        <begin position="56"/>
        <end position="76"/>
    </location>
</feature>
<reference evidence="3" key="1">
    <citation type="submission" date="2025-08" db="UniProtKB">
        <authorList>
            <consortium name="RefSeq"/>
        </authorList>
    </citation>
    <scope>IDENTIFICATION</scope>
    <source>
        <strain evidence="3">Aabys</strain>
        <tissue evidence="3">Whole body</tissue>
    </source>
</reference>
<keyword evidence="1" id="KW-0472">Membrane</keyword>